<accession>A0AAP8PMV7</accession>
<dbReference type="RefSeq" id="WP_059107836.1">
    <property type="nucleotide sequence ID" value="NZ_AP024589.1"/>
</dbReference>
<dbReference type="Gene3D" id="3.20.20.30">
    <property type="entry name" value="Luciferase-like domain"/>
    <property type="match status" value="1"/>
</dbReference>
<dbReference type="InterPro" id="IPR050766">
    <property type="entry name" value="Bact_Lucif_Oxidored"/>
</dbReference>
<dbReference type="InterPro" id="IPR019949">
    <property type="entry name" value="CmoO-like"/>
</dbReference>
<comment type="caution">
    <text evidence="3">The sequence shown here is derived from an EMBL/GenBank/DDBJ whole genome shotgun (WGS) entry which is preliminary data.</text>
</comment>
<feature type="domain" description="Luciferase-like" evidence="2">
    <location>
        <begin position="16"/>
        <end position="298"/>
    </location>
</feature>
<evidence type="ECO:0000259" key="2">
    <source>
        <dbReference type="Pfam" id="PF00296"/>
    </source>
</evidence>
<name>A0AAP8PMV7_9STAP</name>
<proteinExistence type="predicted"/>
<dbReference type="PANTHER" id="PTHR30137">
    <property type="entry name" value="LUCIFERASE-LIKE MONOOXYGENASE"/>
    <property type="match status" value="1"/>
</dbReference>
<dbReference type="EMBL" id="PPQW01000068">
    <property type="protein sequence ID" value="PNZ66304.1"/>
    <property type="molecule type" value="Genomic_DNA"/>
</dbReference>
<dbReference type="Pfam" id="PF00296">
    <property type="entry name" value="Bac_luciferase"/>
    <property type="match status" value="1"/>
</dbReference>
<dbReference type="GeneID" id="64981190"/>
<comment type="similarity">
    <text evidence="1">To bacterial alkanal monooxygenase alpha and beta chains.</text>
</comment>
<reference evidence="3 4" key="1">
    <citation type="submission" date="2017-08" db="EMBL/GenBank/DDBJ databases">
        <title>Draft genome sequences of 64 type strains of genus Staph aureus.</title>
        <authorList>
            <person name="Cole K."/>
            <person name="Golubchik T."/>
            <person name="Russell J."/>
            <person name="Foster D."/>
            <person name="Llewelyn M."/>
            <person name="Wilson D."/>
            <person name="Crook D."/>
            <person name="Paul J."/>
        </authorList>
    </citation>
    <scope>NUCLEOTIDE SEQUENCE [LARGE SCALE GENOMIC DNA]</scope>
    <source>
        <strain evidence="3 4">NCTC 12101</strain>
    </source>
</reference>
<dbReference type="PANTHER" id="PTHR30137:SF6">
    <property type="entry name" value="LUCIFERASE-LIKE MONOOXYGENASE"/>
    <property type="match status" value="1"/>
</dbReference>
<sequence length="330" mass="37151">MVEYSILDYALVDEGKNSEDAVKKTVELAKLADQLGFKRFWVTEHHNVPAFACPSPELLMMQMLSQTSSIRIGSGGVMLPHYSPFKVAENMRMLEAFYPNRVDIGIGNNAGTPQVQAAMQDRENAADNYLTSIHQLYEYLTNQQDEVIVQPRNERTPEMWLLSIGERSAKTAAELGLGYTFGTFLLPDQAHIDQAQQSNRLYREQFKSSPIFSQSKVMATTFIIVGENETHAEQLAHALGVWLLGKQSFAEFKQFPSIETAADYILTDEEKERIKAQLASIIVGTEETIRPQIERLIEANQADEVLFAPLISDIETRRRTVKAIAKAMMS</sequence>
<evidence type="ECO:0000256" key="1">
    <source>
        <dbReference type="ARBA" id="ARBA00007789"/>
    </source>
</evidence>
<dbReference type="NCBIfam" id="TIGR03558">
    <property type="entry name" value="oxido_grp_1"/>
    <property type="match status" value="1"/>
</dbReference>
<dbReference type="Proteomes" id="UP000242470">
    <property type="component" value="Unassembled WGS sequence"/>
</dbReference>
<organism evidence="3 4">
    <name type="scientific">Staphylococcus auricularis</name>
    <dbReference type="NCBI Taxonomy" id="29379"/>
    <lineage>
        <taxon>Bacteria</taxon>
        <taxon>Bacillati</taxon>
        <taxon>Bacillota</taxon>
        <taxon>Bacilli</taxon>
        <taxon>Bacillales</taxon>
        <taxon>Staphylococcaceae</taxon>
        <taxon>Staphylococcus</taxon>
    </lineage>
</organism>
<dbReference type="GO" id="GO:0016705">
    <property type="term" value="F:oxidoreductase activity, acting on paired donors, with incorporation or reduction of molecular oxygen"/>
    <property type="evidence" value="ECO:0007669"/>
    <property type="project" value="InterPro"/>
</dbReference>
<gene>
    <name evidence="3" type="ORF">CD158_08910</name>
</gene>
<dbReference type="InterPro" id="IPR011251">
    <property type="entry name" value="Luciferase-like_dom"/>
</dbReference>
<dbReference type="GO" id="GO:0005829">
    <property type="term" value="C:cytosol"/>
    <property type="evidence" value="ECO:0007669"/>
    <property type="project" value="TreeGrafter"/>
</dbReference>
<dbReference type="AlphaFoldDB" id="A0AAP8PMV7"/>
<dbReference type="SUPFAM" id="SSF51679">
    <property type="entry name" value="Bacterial luciferase-like"/>
    <property type="match status" value="1"/>
</dbReference>
<protein>
    <submittedName>
        <fullName evidence="3">LLM class flavin-dependent oxidoreductase</fullName>
    </submittedName>
</protein>
<evidence type="ECO:0000313" key="4">
    <source>
        <dbReference type="Proteomes" id="UP000242470"/>
    </source>
</evidence>
<evidence type="ECO:0000313" key="3">
    <source>
        <dbReference type="EMBL" id="PNZ66304.1"/>
    </source>
</evidence>
<dbReference type="InterPro" id="IPR036661">
    <property type="entry name" value="Luciferase-like_sf"/>
</dbReference>